<dbReference type="PANTHER" id="PTHR19375">
    <property type="entry name" value="HEAT SHOCK PROTEIN 70KDA"/>
    <property type="match status" value="1"/>
</dbReference>
<dbReference type="Gene3D" id="3.30.30.30">
    <property type="match status" value="1"/>
</dbReference>
<dbReference type="InterPro" id="IPR018181">
    <property type="entry name" value="Heat_shock_70_CS"/>
</dbReference>
<dbReference type="FunFam" id="3.90.640.10:FF:000003">
    <property type="entry name" value="Molecular chaperone DnaK"/>
    <property type="match status" value="1"/>
</dbReference>
<evidence type="ECO:0000256" key="6">
    <source>
        <dbReference type="RuleBase" id="RU003322"/>
    </source>
</evidence>
<dbReference type="Proteomes" id="UP000005095">
    <property type="component" value="Chromosome"/>
</dbReference>
<dbReference type="STRING" id="28892.Metli_1464"/>
<dbReference type="FunFam" id="1.20.1270.10:FF:000001">
    <property type="entry name" value="Molecular chaperone DnaK"/>
    <property type="match status" value="1"/>
</dbReference>
<dbReference type="OrthoDB" id="9944at2157"/>
<sequence>MASEKVLGIDLGTTNSCMAIMEGGQPVVIANAEGGRTTPSVVAFSKDGERLVGNVAKRQAVTNPKRTIISIKRKMGTNETVDIDEKKYTPQEISAMILQKMKVDAEAYLGEKIEKAVITVPAYFNDAQRQATKDAGKIAGLEVLRIINEPTASALAYGIDKEEEATVLVYDLGGGTFDVSILQLGDGVFEVKATAGNNRLGGDDFDQRVMDWIVAEFRAKEGIDLSKDPMALQRIRDAAENAKKELSSVQKTNINLPYITTDASGPKFLDMDLTRAKFEQLVGDLVEKTVEPVKQALSDAKMTAKDIDHILMVGGSTRVPMVVETVRKLLGKEPDKGINPDECVAVGAAIQGGVLTGEAKDVLLLDVTPLSLGIETLGGIATKLIDRNTTIPTRKSQIFSTAADGQTSVEIHVMQGERALAKDNFTLGKFQLTGIPPAPRGIPQIEVTFNIDANGIVHVSAKDLGTGNEQTITIKGGKGLSEDEVSRMVDDSKKFEEEDRKKREEIEVRNTADTAVYTAEKTLKESKDKIAADDQKKIEDAVAALKTSLEGDDVEEIKKKMEELTEAVYAVTAKLYQEAQKAQAEAGAAGAEKTDDNVVDADFDVKDEKKE</sequence>
<dbReference type="SUPFAM" id="SSF100934">
    <property type="entry name" value="Heat shock protein 70kD (HSP70), C-terminal subdomain"/>
    <property type="match status" value="1"/>
</dbReference>
<dbReference type="HAMAP" id="MF_00332">
    <property type="entry name" value="DnaK"/>
    <property type="match status" value="1"/>
</dbReference>
<dbReference type="CDD" id="cd10234">
    <property type="entry name" value="ASKHA_NBD_HSP70_DnaK-like"/>
    <property type="match status" value="1"/>
</dbReference>
<dbReference type="RefSeq" id="WP_004039173.1">
    <property type="nucleotide sequence ID" value="NZ_CM001555.1"/>
</dbReference>
<evidence type="ECO:0000256" key="7">
    <source>
        <dbReference type="SAM" id="MobiDB-lite"/>
    </source>
</evidence>
<dbReference type="PRINTS" id="PR00301">
    <property type="entry name" value="HEATSHOCK70"/>
</dbReference>
<gene>
    <name evidence="5" type="primary">dnaK</name>
    <name evidence="8" type="ORF">Metli_1464</name>
</gene>
<dbReference type="FunFam" id="3.30.420.40:FF:000071">
    <property type="entry name" value="Molecular chaperone DnaK"/>
    <property type="match status" value="1"/>
</dbReference>
<dbReference type="HOGENOM" id="CLU_005965_2_1_2"/>
<keyword evidence="4 5" id="KW-0143">Chaperone</keyword>
<dbReference type="AlphaFoldDB" id="J1L3X6"/>
<dbReference type="Gene3D" id="3.30.420.40">
    <property type="match status" value="3"/>
</dbReference>
<dbReference type="GO" id="GO:0140662">
    <property type="term" value="F:ATP-dependent protein folding chaperone"/>
    <property type="evidence" value="ECO:0007669"/>
    <property type="project" value="InterPro"/>
</dbReference>
<dbReference type="PROSITE" id="PS00329">
    <property type="entry name" value="HSP70_2"/>
    <property type="match status" value="1"/>
</dbReference>
<proteinExistence type="inferred from homology"/>
<feature type="region of interest" description="Disordered" evidence="7">
    <location>
        <begin position="584"/>
        <end position="611"/>
    </location>
</feature>
<dbReference type="EMBL" id="CM001555">
    <property type="protein sequence ID" value="EJG07415.1"/>
    <property type="molecule type" value="Genomic_DNA"/>
</dbReference>
<evidence type="ECO:0000256" key="1">
    <source>
        <dbReference type="ARBA" id="ARBA00007381"/>
    </source>
</evidence>
<evidence type="ECO:0000256" key="5">
    <source>
        <dbReference type="HAMAP-Rule" id="MF_00332"/>
    </source>
</evidence>
<accession>J1L3X6</accession>
<dbReference type="Gene3D" id="1.20.1270.10">
    <property type="match status" value="1"/>
</dbReference>
<dbReference type="Gene3D" id="2.60.34.10">
    <property type="entry name" value="Substrate Binding Domain Of DNAk, Chain A, domain 1"/>
    <property type="match status" value="1"/>
</dbReference>
<evidence type="ECO:0000256" key="2">
    <source>
        <dbReference type="ARBA" id="ARBA00022741"/>
    </source>
</evidence>
<keyword evidence="2 5" id="KW-0547">Nucleotide-binding</keyword>
<dbReference type="NCBIfam" id="TIGR02350">
    <property type="entry name" value="prok_dnaK"/>
    <property type="match status" value="1"/>
</dbReference>
<evidence type="ECO:0000256" key="3">
    <source>
        <dbReference type="ARBA" id="ARBA00022840"/>
    </source>
</evidence>
<organism evidence="8 9">
    <name type="scientific">Methanofollis liminatans DSM 4140</name>
    <dbReference type="NCBI Taxonomy" id="28892"/>
    <lineage>
        <taxon>Archaea</taxon>
        <taxon>Methanobacteriati</taxon>
        <taxon>Methanobacteriota</taxon>
        <taxon>Stenosarchaea group</taxon>
        <taxon>Methanomicrobia</taxon>
        <taxon>Methanomicrobiales</taxon>
        <taxon>Methanomicrobiaceae</taxon>
        <taxon>Methanofollis</taxon>
    </lineage>
</organism>
<dbReference type="Gene3D" id="3.90.640.10">
    <property type="entry name" value="Actin, Chain A, domain 4"/>
    <property type="match status" value="1"/>
</dbReference>
<reference evidence="8 9" key="1">
    <citation type="submission" date="2011-08" db="EMBL/GenBank/DDBJ databases">
        <title>The complete genome of Methanofollis liminatans DSM 4140.</title>
        <authorList>
            <consortium name="US DOE Joint Genome Institute (JGI-PGF)"/>
            <person name="Lucas S."/>
            <person name="Han J."/>
            <person name="Lapidus A."/>
            <person name="Bruce D."/>
            <person name="Goodwin L."/>
            <person name="Pitluck S."/>
            <person name="Peters L."/>
            <person name="Kyrpides N."/>
            <person name="Mavromatis K."/>
            <person name="Ivanova N."/>
            <person name="Mikhailova N."/>
            <person name="Lu M."/>
            <person name="Detter J.C."/>
            <person name="Tapia R."/>
            <person name="Han C."/>
            <person name="Land M."/>
            <person name="Hauser L."/>
            <person name="Markowitz V."/>
            <person name="Cheng J.-F."/>
            <person name="Hugenholtz P."/>
            <person name="Woyke T."/>
            <person name="Wu D."/>
            <person name="Spring S."/>
            <person name="Schuler E."/>
            <person name="Brambilla E."/>
            <person name="Klenk H.-P."/>
            <person name="Eisen J.A."/>
        </authorList>
    </citation>
    <scope>NUCLEOTIDE SEQUENCE [LARGE SCALE GENOMIC DNA]</scope>
    <source>
        <strain evidence="8 9">DSM 4140</strain>
    </source>
</reference>
<dbReference type="Pfam" id="PF00012">
    <property type="entry name" value="HSP70"/>
    <property type="match status" value="1"/>
</dbReference>
<dbReference type="SUPFAM" id="SSF53067">
    <property type="entry name" value="Actin-like ATPase domain"/>
    <property type="match status" value="2"/>
</dbReference>
<evidence type="ECO:0000313" key="9">
    <source>
        <dbReference type="Proteomes" id="UP000005095"/>
    </source>
</evidence>
<dbReference type="PATRIC" id="fig|28892.9.peg.1582"/>
<evidence type="ECO:0000313" key="8">
    <source>
        <dbReference type="EMBL" id="EJG07415.1"/>
    </source>
</evidence>
<dbReference type="GO" id="GO:0051082">
    <property type="term" value="F:unfolded protein binding"/>
    <property type="evidence" value="ECO:0007669"/>
    <property type="project" value="InterPro"/>
</dbReference>
<dbReference type="FunFam" id="2.60.34.10:FF:000014">
    <property type="entry name" value="Chaperone protein DnaK HSP70"/>
    <property type="match status" value="1"/>
</dbReference>
<keyword evidence="9" id="KW-1185">Reference proteome</keyword>
<dbReference type="InterPro" id="IPR013126">
    <property type="entry name" value="Hsp_70_fam"/>
</dbReference>
<name>J1L3X6_9EURY</name>
<dbReference type="NCBIfam" id="NF001413">
    <property type="entry name" value="PRK00290.1"/>
    <property type="match status" value="1"/>
</dbReference>
<comment type="similarity">
    <text evidence="1 5 6">Belongs to the heat shock protein 70 family.</text>
</comment>
<evidence type="ECO:0000256" key="4">
    <source>
        <dbReference type="ARBA" id="ARBA00023186"/>
    </source>
</evidence>
<dbReference type="PROSITE" id="PS00297">
    <property type="entry name" value="HSP70_1"/>
    <property type="match status" value="1"/>
</dbReference>
<protein>
    <recommendedName>
        <fullName evidence="5">Chaperone protein DnaK</fullName>
    </recommendedName>
    <alternativeName>
        <fullName evidence="5">HSP70</fullName>
    </alternativeName>
    <alternativeName>
        <fullName evidence="5">Heat shock 70 kDa protein</fullName>
    </alternativeName>
    <alternativeName>
        <fullName evidence="5">Heat shock protein 70</fullName>
    </alternativeName>
</protein>
<comment type="function">
    <text evidence="5">Acts as a chaperone.</text>
</comment>
<keyword evidence="3 5" id="KW-0067">ATP-binding</keyword>
<dbReference type="GO" id="GO:0005524">
    <property type="term" value="F:ATP binding"/>
    <property type="evidence" value="ECO:0007669"/>
    <property type="project" value="UniProtKB-UniRule"/>
</dbReference>
<dbReference type="InterPro" id="IPR043129">
    <property type="entry name" value="ATPase_NBD"/>
</dbReference>
<dbReference type="InterPro" id="IPR029048">
    <property type="entry name" value="HSP70_C_sf"/>
</dbReference>
<dbReference type="InterPro" id="IPR029047">
    <property type="entry name" value="HSP70_peptide-bd_sf"/>
</dbReference>
<dbReference type="PROSITE" id="PS01036">
    <property type="entry name" value="HSP70_3"/>
    <property type="match status" value="1"/>
</dbReference>
<dbReference type="SUPFAM" id="SSF100920">
    <property type="entry name" value="Heat shock protein 70kD (HSP70), peptide-binding domain"/>
    <property type="match status" value="1"/>
</dbReference>
<dbReference type="InterPro" id="IPR012725">
    <property type="entry name" value="Chaperone_DnaK"/>
</dbReference>